<reference evidence="3 4" key="1">
    <citation type="submission" date="2019-08" db="EMBL/GenBank/DDBJ databases">
        <title>Genomes sequence of Algoriphagus aquimarinus ACAM450.</title>
        <authorList>
            <person name="Bowman J.P."/>
        </authorList>
    </citation>
    <scope>NUCLEOTIDE SEQUENCE [LARGE SCALE GENOMIC DNA]</scope>
    <source>
        <strain evidence="3 4">ACAM 450</strain>
    </source>
</reference>
<feature type="domain" description="Thioredoxin" evidence="2">
    <location>
        <begin position="400"/>
        <end position="551"/>
    </location>
</feature>
<evidence type="ECO:0000313" key="3">
    <source>
        <dbReference type="EMBL" id="TXE01852.1"/>
    </source>
</evidence>
<dbReference type="InterPro" id="IPR013766">
    <property type="entry name" value="Thioredoxin_domain"/>
</dbReference>
<dbReference type="OrthoDB" id="9815205at2"/>
<evidence type="ECO:0000259" key="2">
    <source>
        <dbReference type="PROSITE" id="PS51352"/>
    </source>
</evidence>
<accession>A0A5C7AA92</accession>
<dbReference type="Proteomes" id="UP000321935">
    <property type="component" value="Unassembled WGS sequence"/>
</dbReference>
<dbReference type="RefSeq" id="WP_146921458.1">
    <property type="nucleotide sequence ID" value="NZ_VORW01000037.1"/>
</dbReference>
<dbReference type="InterPro" id="IPR036249">
    <property type="entry name" value="Thioredoxin-like_sf"/>
</dbReference>
<comment type="caution">
    <text evidence="3">The sequence shown here is derived from an EMBL/GenBank/DDBJ whole genome shotgun (WGS) entry which is preliminary data.</text>
</comment>
<dbReference type="PANTHER" id="PTHR42852:SF13">
    <property type="entry name" value="PROTEIN DIPZ"/>
    <property type="match status" value="1"/>
</dbReference>
<dbReference type="PANTHER" id="PTHR42852">
    <property type="entry name" value="THIOL:DISULFIDE INTERCHANGE PROTEIN DSBE"/>
    <property type="match status" value="1"/>
</dbReference>
<evidence type="ECO:0000313" key="4">
    <source>
        <dbReference type="Proteomes" id="UP000321935"/>
    </source>
</evidence>
<name>A0A5C7AA92_9BACT</name>
<dbReference type="CDD" id="cd02966">
    <property type="entry name" value="TlpA_like_family"/>
    <property type="match status" value="1"/>
</dbReference>
<dbReference type="Pfam" id="PF13905">
    <property type="entry name" value="Thioredoxin_8"/>
    <property type="match status" value="1"/>
</dbReference>
<proteinExistence type="predicted"/>
<sequence length="566" mass="64498">MKKTLLICLLGYLCVPISTLTAQVVESPPGKDLVYQPGIPGQEGESSSAPKAAVIWGMVSEYSKRDKVFLEIYQNYYFNSPNAPESSFVTMPLSPGKLMEGAYPKDKTFQYNLLDMKGNYWLSLKLEDSGYILDRMLVQPGDSVQVYIDLEMARVLFAGPQADKFRFQYELQLLEREYFLSRERVMVTDQVESILTDPVHGKDYQEVLLGAGPRMTFITRGKEELDRIENFDPYAPGGLLDIKTDFIDSWQDRLDSDFLSFFKKEGDLDVWRKHLAKINSALMFAEIRKDSSMVSRLVELGKKHLKMAEQEVESEYYPFSAELMDYQELKTRLSTRLYAMSDLEIIHSILPDWLREKALVRKFYEGYESIIGVDKALQDALVTIKDSKSQELLSALAHLKSTGSPVKGFAFLSPQGDTVSLSELDADLFLVEFWITGCKACVAFKENALTQIQDKYEQDLRLKVVTVSADFSREIWERSLASGKYTLPEFINLYTGEKNRNHEFLRQYGINSFPNRIILDGEGKILMVSNVPFTGDELIPILQGYLDNISLTDSDPAIHSTKQTKE</sequence>
<dbReference type="InterPro" id="IPR012336">
    <property type="entry name" value="Thioredoxin-like_fold"/>
</dbReference>
<dbReference type="AlphaFoldDB" id="A0A5C7AA92"/>
<protein>
    <recommendedName>
        <fullName evidence="2">Thioredoxin domain-containing protein</fullName>
    </recommendedName>
</protein>
<dbReference type="PROSITE" id="PS51352">
    <property type="entry name" value="THIOREDOXIN_2"/>
    <property type="match status" value="1"/>
</dbReference>
<keyword evidence="1" id="KW-0732">Signal</keyword>
<gene>
    <name evidence="3" type="ORF">ESV85_21920</name>
</gene>
<dbReference type="EMBL" id="VORW01000037">
    <property type="protein sequence ID" value="TXE01852.1"/>
    <property type="molecule type" value="Genomic_DNA"/>
</dbReference>
<feature type="chain" id="PRO_5023150713" description="Thioredoxin domain-containing protein" evidence="1">
    <location>
        <begin position="23"/>
        <end position="566"/>
    </location>
</feature>
<evidence type="ECO:0000256" key="1">
    <source>
        <dbReference type="SAM" id="SignalP"/>
    </source>
</evidence>
<dbReference type="Gene3D" id="3.40.30.10">
    <property type="entry name" value="Glutaredoxin"/>
    <property type="match status" value="1"/>
</dbReference>
<organism evidence="3 4">
    <name type="scientific">Algoriphagus aquimarinus</name>
    <dbReference type="NCBI Taxonomy" id="237018"/>
    <lineage>
        <taxon>Bacteria</taxon>
        <taxon>Pseudomonadati</taxon>
        <taxon>Bacteroidota</taxon>
        <taxon>Cytophagia</taxon>
        <taxon>Cytophagales</taxon>
        <taxon>Cyclobacteriaceae</taxon>
        <taxon>Algoriphagus</taxon>
    </lineage>
</organism>
<feature type="signal peptide" evidence="1">
    <location>
        <begin position="1"/>
        <end position="22"/>
    </location>
</feature>
<dbReference type="InterPro" id="IPR050553">
    <property type="entry name" value="Thioredoxin_ResA/DsbE_sf"/>
</dbReference>
<dbReference type="SUPFAM" id="SSF52833">
    <property type="entry name" value="Thioredoxin-like"/>
    <property type="match status" value="1"/>
</dbReference>